<dbReference type="PROSITE" id="PS50850">
    <property type="entry name" value="MFS"/>
    <property type="match status" value="1"/>
</dbReference>
<keyword evidence="4 7" id="KW-1133">Transmembrane helix</keyword>
<evidence type="ECO:0000256" key="4">
    <source>
        <dbReference type="ARBA" id="ARBA00022989"/>
    </source>
</evidence>
<dbReference type="VEuPathDB" id="FungiDB:AeMF1_010272"/>
<feature type="transmembrane region" description="Helical" evidence="7">
    <location>
        <begin position="276"/>
        <end position="298"/>
    </location>
</feature>
<evidence type="ECO:0000313" key="10">
    <source>
        <dbReference type="Proteomes" id="UP000481153"/>
    </source>
</evidence>
<feature type="transmembrane region" description="Helical" evidence="7">
    <location>
        <begin position="319"/>
        <end position="338"/>
    </location>
</feature>
<dbReference type="InterPro" id="IPR011701">
    <property type="entry name" value="MFS"/>
</dbReference>
<dbReference type="Gene3D" id="1.20.1250.20">
    <property type="entry name" value="MFS general substrate transporter like domains"/>
    <property type="match status" value="1"/>
</dbReference>
<proteinExistence type="inferred from homology"/>
<dbReference type="InterPro" id="IPR036259">
    <property type="entry name" value="MFS_trans_sf"/>
</dbReference>
<evidence type="ECO:0000259" key="8">
    <source>
        <dbReference type="PROSITE" id="PS50850"/>
    </source>
</evidence>
<sequence length="480" mass="52452">MLIFDVRHVFFLLCTINVLVYVTRGIIPGAPVQFQAFIQDSLRVDPANVSFYIGVLTTSFVAAYCTFTSVFGYLSMAHRPFRLAGLCLFIWIGSMVLSGVAQSLDNFYILLVGRMLGGIGESAFQAVVPSFIDEFAPLEKRTLWMGLFGCSLSAGTALGFAYGSFLAQTIGWEFAFYIAAIIMTPLAYLVFACIPDVYNMPMAQMRDTAQSVGGLSLHPEPIKTSLLADTWGIVKSPMFITATLGWSACSFSISGMSTFGPAILIGLSVLPERICSTVFGAVVVVAGLIGAPFGGYLVDYQCRGRENDSAYRQYIVNRQMFGMSMCGVVLFFTSNLVINTSWALLLIWFVALGLLFATTSPVTVAVLQSVTKARRGFAMGLSTLLLHIFGDLPAPIVLGALKDMWAPHCGSSVINGRVTLNPECQLLDHDGLKWVLIFAYAWLGLAVVFWFASFALARRQLQHMSKLYIDFERSSTSIVL</sequence>
<evidence type="ECO:0000256" key="3">
    <source>
        <dbReference type="ARBA" id="ARBA00022692"/>
    </source>
</evidence>
<keyword evidence="3 7" id="KW-0812">Transmembrane</keyword>
<dbReference type="Proteomes" id="UP000481153">
    <property type="component" value="Unassembled WGS sequence"/>
</dbReference>
<feature type="transmembrane region" description="Helical" evidence="7">
    <location>
        <begin position="344"/>
        <end position="367"/>
    </location>
</feature>
<comment type="caution">
    <text evidence="9">The sequence shown here is derived from an EMBL/GenBank/DDBJ whole genome shotgun (WGS) entry which is preliminary data.</text>
</comment>
<accession>A0A6G0WYW4</accession>
<dbReference type="GO" id="GO:0016020">
    <property type="term" value="C:membrane"/>
    <property type="evidence" value="ECO:0007669"/>
    <property type="project" value="UniProtKB-SubCell"/>
</dbReference>
<keyword evidence="2" id="KW-0813">Transport</keyword>
<gene>
    <name evidence="9" type="ORF">Ae201684_010252</name>
</gene>
<dbReference type="AlphaFoldDB" id="A0A6G0WYW4"/>
<feature type="transmembrane region" description="Helical" evidence="7">
    <location>
        <begin position="434"/>
        <end position="457"/>
    </location>
</feature>
<comment type="subcellular location">
    <subcellularLocation>
        <location evidence="1">Membrane</location>
        <topology evidence="1">Multi-pass membrane protein</topology>
    </subcellularLocation>
</comment>
<keyword evidence="5 7" id="KW-0472">Membrane</keyword>
<feature type="transmembrane region" description="Helical" evidence="7">
    <location>
        <begin position="379"/>
        <end position="401"/>
    </location>
</feature>
<comment type="similarity">
    <text evidence="6">Belongs to the major facilitator superfamily. Spinster (TC 2.A.1.49) family.</text>
</comment>
<protein>
    <recommendedName>
        <fullName evidence="8">Major facilitator superfamily (MFS) profile domain-containing protein</fullName>
    </recommendedName>
</protein>
<feature type="transmembrane region" description="Helical" evidence="7">
    <location>
        <begin position="143"/>
        <end position="162"/>
    </location>
</feature>
<keyword evidence="10" id="KW-1185">Reference proteome</keyword>
<dbReference type="PANTHER" id="PTHR23505">
    <property type="entry name" value="SPINSTER"/>
    <property type="match status" value="1"/>
</dbReference>
<evidence type="ECO:0000256" key="5">
    <source>
        <dbReference type="ARBA" id="ARBA00023136"/>
    </source>
</evidence>
<dbReference type="Pfam" id="PF07690">
    <property type="entry name" value="MFS_1"/>
    <property type="match status" value="1"/>
</dbReference>
<feature type="domain" description="Major facilitator superfamily (MFS) profile" evidence="8">
    <location>
        <begin position="9"/>
        <end position="456"/>
    </location>
</feature>
<dbReference type="PANTHER" id="PTHR23505:SF79">
    <property type="entry name" value="PROTEIN SPINSTER"/>
    <property type="match status" value="1"/>
</dbReference>
<feature type="transmembrane region" description="Helical" evidence="7">
    <location>
        <begin position="107"/>
        <end position="131"/>
    </location>
</feature>
<feature type="transmembrane region" description="Helical" evidence="7">
    <location>
        <begin position="49"/>
        <end position="74"/>
    </location>
</feature>
<evidence type="ECO:0000256" key="6">
    <source>
        <dbReference type="ARBA" id="ARBA00024338"/>
    </source>
</evidence>
<evidence type="ECO:0000313" key="9">
    <source>
        <dbReference type="EMBL" id="KAF0732721.1"/>
    </source>
</evidence>
<feature type="transmembrane region" description="Helical" evidence="7">
    <location>
        <begin position="81"/>
        <end position="101"/>
    </location>
</feature>
<evidence type="ECO:0000256" key="7">
    <source>
        <dbReference type="SAM" id="Phobius"/>
    </source>
</evidence>
<organism evidence="9 10">
    <name type="scientific">Aphanomyces euteiches</name>
    <dbReference type="NCBI Taxonomy" id="100861"/>
    <lineage>
        <taxon>Eukaryota</taxon>
        <taxon>Sar</taxon>
        <taxon>Stramenopiles</taxon>
        <taxon>Oomycota</taxon>
        <taxon>Saprolegniomycetes</taxon>
        <taxon>Saprolegniales</taxon>
        <taxon>Verrucalvaceae</taxon>
        <taxon>Aphanomyces</taxon>
    </lineage>
</organism>
<dbReference type="InterPro" id="IPR044770">
    <property type="entry name" value="MFS_spinster-like"/>
</dbReference>
<evidence type="ECO:0000256" key="1">
    <source>
        <dbReference type="ARBA" id="ARBA00004141"/>
    </source>
</evidence>
<dbReference type="GO" id="GO:0022857">
    <property type="term" value="F:transmembrane transporter activity"/>
    <property type="evidence" value="ECO:0007669"/>
    <property type="project" value="InterPro"/>
</dbReference>
<reference evidence="9 10" key="1">
    <citation type="submission" date="2019-07" db="EMBL/GenBank/DDBJ databases">
        <title>Genomics analysis of Aphanomyces spp. identifies a new class of oomycete effector associated with host adaptation.</title>
        <authorList>
            <person name="Gaulin E."/>
        </authorList>
    </citation>
    <scope>NUCLEOTIDE SEQUENCE [LARGE SCALE GENOMIC DNA]</scope>
    <source>
        <strain evidence="9 10">ATCC 201684</strain>
    </source>
</reference>
<dbReference type="EMBL" id="VJMJ01000129">
    <property type="protein sequence ID" value="KAF0732721.1"/>
    <property type="molecule type" value="Genomic_DNA"/>
</dbReference>
<feature type="transmembrane region" description="Helical" evidence="7">
    <location>
        <begin position="174"/>
        <end position="198"/>
    </location>
</feature>
<name>A0A6G0WYW4_9STRA</name>
<evidence type="ECO:0000256" key="2">
    <source>
        <dbReference type="ARBA" id="ARBA00022448"/>
    </source>
</evidence>
<dbReference type="SUPFAM" id="SSF103473">
    <property type="entry name" value="MFS general substrate transporter"/>
    <property type="match status" value="1"/>
</dbReference>
<feature type="transmembrane region" description="Helical" evidence="7">
    <location>
        <begin position="244"/>
        <end position="270"/>
    </location>
</feature>
<dbReference type="InterPro" id="IPR020846">
    <property type="entry name" value="MFS_dom"/>
</dbReference>